<evidence type="ECO:0000313" key="1">
    <source>
        <dbReference type="EMBL" id="MDP9862322.1"/>
    </source>
</evidence>
<comment type="caution">
    <text evidence="1">The sequence shown here is derived from an EMBL/GenBank/DDBJ whole genome shotgun (WGS) entry which is preliminary data.</text>
</comment>
<gene>
    <name evidence="1" type="ORF">J2S55_001581</name>
</gene>
<sequence>MPHGGTREGPAIDARSGRLFTENVREHLEQGVLVSRGEQGSGAEQAVKELAGSLEKARIAQLDG</sequence>
<evidence type="ECO:0000313" key="2">
    <source>
        <dbReference type="Proteomes" id="UP001230426"/>
    </source>
</evidence>
<accession>A0ABT9QZD9</accession>
<reference evidence="1 2" key="1">
    <citation type="submission" date="2023-07" db="EMBL/GenBank/DDBJ databases">
        <title>Sequencing the genomes of 1000 actinobacteria strains.</title>
        <authorList>
            <person name="Klenk H.-P."/>
        </authorList>
    </citation>
    <scope>NUCLEOTIDE SEQUENCE [LARGE SCALE GENOMIC DNA]</scope>
    <source>
        <strain evidence="1 2">DSM 44109</strain>
    </source>
</reference>
<name>A0ABT9QZD9_9ACTN</name>
<proteinExistence type="predicted"/>
<keyword evidence="2" id="KW-1185">Reference proteome</keyword>
<dbReference type="Proteomes" id="UP001230426">
    <property type="component" value="Unassembled WGS sequence"/>
</dbReference>
<dbReference type="RefSeq" id="WP_306858357.1">
    <property type="nucleotide sequence ID" value="NZ_JAUSRB010000001.1"/>
</dbReference>
<dbReference type="EMBL" id="JAUSRB010000001">
    <property type="protein sequence ID" value="MDP9862322.1"/>
    <property type="molecule type" value="Genomic_DNA"/>
</dbReference>
<protein>
    <submittedName>
        <fullName evidence="1">MinD-like ATPase involved in chromosome partitioning or flagellar assembly</fullName>
    </submittedName>
</protein>
<organism evidence="1 2">
    <name type="scientific">Streptosporangium brasiliense</name>
    <dbReference type="NCBI Taxonomy" id="47480"/>
    <lineage>
        <taxon>Bacteria</taxon>
        <taxon>Bacillati</taxon>
        <taxon>Actinomycetota</taxon>
        <taxon>Actinomycetes</taxon>
        <taxon>Streptosporangiales</taxon>
        <taxon>Streptosporangiaceae</taxon>
        <taxon>Streptosporangium</taxon>
    </lineage>
</organism>